<dbReference type="AlphaFoldDB" id="A0AA91FPT4"/>
<organism evidence="1">
    <name type="scientific">Faucicola osloensis</name>
    <name type="common">Moraxella osloensis</name>
    <dbReference type="NCBI Taxonomy" id="34062"/>
    <lineage>
        <taxon>Bacteria</taxon>
        <taxon>Pseudomonadati</taxon>
        <taxon>Pseudomonadota</taxon>
        <taxon>Gammaproteobacteria</taxon>
        <taxon>Moraxellales</taxon>
        <taxon>Moraxellaceae</taxon>
        <taxon>Faucicola</taxon>
    </lineage>
</organism>
<gene>
    <name evidence="1" type="ORF">A9299_11625</name>
</gene>
<evidence type="ECO:0000313" key="1">
    <source>
        <dbReference type="EMBL" id="OBX61628.1"/>
    </source>
</evidence>
<protein>
    <submittedName>
        <fullName evidence="1">Uncharacterized protein</fullName>
    </submittedName>
</protein>
<comment type="caution">
    <text evidence="1">The sequence shown here is derived from an EMBL/GenBank/DDBJ whole genome shotgun (WGS) entry which is preliminary data.</text>
</comment>
<reference evidence="1" key="1">
    <citation type="submission" date="2016-06" db="EMBL/GenBank/DDBJ databases">
        <title>Draft genome of Moraxella osloensis CCUG 67237.</title>
        <authorList>
            <person name="Salva-Serra F."/>
            <person name="Engstrom-Jakobsson H."/>
            <person name="Thorell K."/>
            <person name="Gonzales-Siles L."/>
            <person name="Karlsson R."/>
            <person name="Boulund F."/>
            <person name="Engstrand L."/>
            <person name="Kristiansson E."/>
            <person name="Moore E."/>
        </authorList>
    </citation>
    <scope>NUCLEOTIDE SEQUENCE [LARGE SCALE GENOMIC DNA]</scope>
    <source>
        <strain evidence="1">CCUG 67237</strain>
    </source>
</reference>
<accession>A0AA91FPT4</accession>
<sequence>MSAIDWIRLDNDEKYCVANLTITLRNNQFNIVFQDFNSNTRTKIEGRITLNKILDEQCFNGNISYIAESNHTDSYPFKITGQFTDDNFDEFIGNWTEGGILHEITISLEDIREIA</sequence>
<proteinExistence type="predicted"/>
<name>A0AA91FPT4_FAUOS</name>
<dbReference type="EMBL" id="LZMT01000040">
    <property type="protein sequence ID" value="OBX61628.1"/>
    <property type="molecule type" value="Genomic_DNA"/>
</dbReference>